<dbReference type="CDD" id="cd08183">
    <property type="entry name" value="Fe-ADH-like"/>
    <property type="match status" value="1"/>
</dbReference>
<reference evidence="6 7" key="1">
    <citation type="submission" date="2018-10" db="EMBL/GenBank/DDBJ databases">
        <authorList>
            <person name="Chen W.-M."/>
        </authorList>
    </citation>
    <scope>NUCLEOTIDE SEQUENCE [LARGE SCALE GENOMIC DNA]</scope>
    <source>
        <strain evidence="6 7">H-5</strain>
    </source>
</reference>
<dbReference type="RefSeq" id="WP_123237003.1">
    <property type="nucleotide sequence ID" value="NZ_RJVP01000002.1"/>
</dbReference>
<proteinExistence type="inferred from homology"/>
<dbReference type="Pfam" id="PF00465">
    <property type="entry name" value="Fe-ADH"/>
    <property type="match status" value="1"/>
</dbReference>
<dbReference type="Gene3D" id="3.40.50.1970">
    <property type="match status" value="1"/>
</dbReference>
<dbReference type="AlphaFoldDB" id="A0A3N0V3P5"/>
<dbReference type="Gene3D" id="1.20.1090.10">
    <property type="entry name" value="Dehydroquinate synthase-like - alpha domain"/>
    <property type="match status" value="1"/>
</dbReference>
<dbReference type="FunFam" id="3.40.50.1970:FF:000003">
    <property type="entry name" value="Alcohol dehydrogenase, iron-containing"/>
    <property type="match status" value="1"/>
</dbReference>
<name>A0A3N0V3P5_9PROT</name>
<evidence type="ECO:0000313" key="6">
    <source>
        <dbReference type="EMBL" id="ROH87202.1"/>
    </source>
</evidence>
<evidence type="ECO:0000259" key="4">
    <source>
        <dbReference type="Pfam" id="PF00465"/>
    </source>
</evidence>
<gene>
    <name evidence="6" type="ORF">ED236_05895</name>
</gene>
<dbReference type="InterPro" id="IPR056798">
    <property type="entry name" value="ADH_Fe_C"/>
</dbReference>
<dbReference type="PANTHER" id="PTHR11496:SF102">
    <property type="entry name" value="ALCOHOL DEHYDROGENASE 4"/>
    <property type="match status" value="1"/>
</dbReference>
<keyword evidence="7" id="KW-1185">Reference proteome</keyword>
<keyword evidence="3" id="KW-0560">Oxidoreductase</keyword>
<comment type="caution">
    <text evidence="6">The sequence shown here is derived from an EMBL/GenBank/DDBJ whole genome shotgun (WGS) entry which is preliminary data.</text>
</comment>
<organism evidence="6 7">
    <name type="scientific">Pseudomethylobacillus aquaticus</name>
    <dbReference type="NCBI Taxonomy" id="2676064"/>
    <lineage>
        <taxon>Bacteria</taxon>
        <taxon>Pseudomonadati</taxon>
        <taxon>Pseudomonadota</taxon>
        <taxon>Betaproteobacteria</taxon>
        <taxon>Nitrosomonadales</taxon>
        <taxon>Methylophilaceae</taxon>
        <taxon>Pseudomethylobacillus</taxon>
    </lineage>
</organism>
<dbReference type="Proteomes" id="UP000275137">
    <property type="component" value="Unassembled WGS sequence"/>
</dbReference>
<dbReference type="EMBL" id="RJVP01000002">
    <property type="protein sequence ID" value="ROH87202.1"/>
    <property type="molecule type" value="Genomic_DNA"/>
</dbReference>
<evidence type="ECO:0000256" key="1">
    <source>
        <dbReference type="ARBA" id="ARBA00001962"/>
    </source>
</evidence>
<dbReference type="GO" id="GO:0004022">
    <property type="term" value="F:alcohol dehydrogenase (NAD+) activity"/>
    <property type="evidence" value="ECO:0007669"/>
    <property type="project" value="TreeGrafter"/>
</dbReference>
<dbReference type="GO" id="GO:0046872">
    <property type="term" value="F:metal ion binding"/>
    <property type="evidence" value="ECO:0007669"/>
    <property type="project" value="InterPro"/>
</dbReference>
<evidence type="ECO:0000259" key="5">
    <source>
        <dbReference type="Pfam" id="PF25137"/>
    </source>
</evidence>
<dbReference type="InterPro" id="IPR001670">
    <property type="entry name" value="ADH_Fe/GldA"/>
</dbReference>
<accession>A0A3N0V3P5</accession>
<dbReference type="Pfam" id="PF25137">
    <property type="entry name" value="ADH_Fe_C"/>
    <property type="match status" value="1"/>
</dbReference>
<evidence type="ECO:0000313" key="7">
    <source>
        <dbReference type="Proteomes" id="UP000275137"/>
    </source>
</evidence>
<comment type="cofactor">
    <cofactor evidence="1">
        <name>Fe cation</name>
        <dbReference type="ChEBI" id="CHEBI:24875"/>
    </cofactor>
</comment>
<evidence type="ECO:0000256" key="2">
    <source>
        <dbReference type="ARBA" id="ARBA00007358"/>
    </source>
</evidence>
<sequence length="416" mass="43155">MTQIPAFSFGHVPSIVFGAGTRAQLPTLAARYGNTVLLVTGKQALQRTPAWPELLTGLQAAGLQWRHVTIDGEPSPSRMDALSSQHREAGIDVVLAIGGGSVLDAGKALAGLLRVPNSVMDFLEGVGPELPYPGPAVPLIAVPTTAGTGSEATKNAVLSQQGEGGFKKSFRHDTLVPAYAVVDPDLLASCPQALIAANGMDALTQLLESYVSTRANPITDALAMSGLRAVRDSLIGWYQGASNQGASDPDAGDQAQHRANMAYAAMLSGITLAQVGLGSVHGLAAPLGAFFPMPHGVVCGTLVAACTRANIRLLQAQQGAHAAEAATPSHSALWRYAHAGKVLVNDMRLTEQQGLEALCATLEAWTTAMQLPGLSAFGMSAADIPRVVANCRGSSMKTNPIVLGDDEVAAILHERL</sequence>
<comment type="similarity">
    <text evidence="2">Belongs to the iron-containing alcohol dehydrogenase family.</text>
</comment>
<evidence type="ECO:0000256" key="3">
    <source>
        <dbReference type="ARBA" id="ARBA00023002"/>
    </source>
</evidence>
<dbReference type="SUPFAM" id="SSF56796">
    <property type="entry name" value="Dehydroquinate synthase-like"/>
    <property type="match status" value="1"/>
</dbReference>
<feature type="domain" description="Fe-containing alcohol dehydrogenase-like C-terminal" evidence="5">
    <location>
        <begin position="196"/>
        <end position="414"/>
    </location>
</feature>
<feature type="domain" description="Alcohol dehydrogenase iron-type/glycerol dehydrogenase GldA" evidence="4">
    <location>
        <begin position="14"/>
        <end position="184"/>
    </location>
</feature>
<protein>
    <submittedName>
        <fullName evidence="6">Iron-containing alcohol dehydrogenase</fullName>
    </submittedName>
</protein>
<dbReference type="PANTHER" id="PTHR11496">
    <property type="entry name" value="ALCOHOL DEHYDROGENASE"/>
    <property type="match status" value="1"/>
</dbReference>
<dbReference type="InterPro" id="IPR039697">
    <property type="entry name" value="Alcohol_dehydrogenase_Fe"/>
</dbReference>